<dbReference type="Proteomes" id="UP001016761">
    <property type="component" value="Unassembled WGS sequence"/>
</dbReference>
<dbReference type="EMBL" id="JABUQZ010000003">
    <property type="protein sequence ID" value="NUC75046.1"/>
    <property type="molecule type" value="Genomic_DNA"/>
</dbReference>
<dbReference type="InterPro" id="IPR013237">
    <property type="entry name" value="Phage_T7_Gp4_N"/>
</dbReference>
<organism evidence="2 3">
    <name type="scientific">Haloterrigena gelatinilytica</name>
    <dbReference type="NCBI Taxonomy" id="2741724"/>
    <lineage>
        <taxon>Archaea</taxon>
        <taxon>Methanobacteriati</taxon>
        <taxon>Methanobacteriota</taxon>
        <taxon>Stenosarchaea group</taxon>
        <taxon>Halobacteria</taxon>
        <taxon>Halobacteriales</taxon>
        <taxon>Natrialbaceae</taxon>
        <taxon>Haloterrigena</taxon>
    </lineage>
</organism>
<feature type="domain" description="DNA primase/helicase Gp4 N-terminal Bacteriophage T7-like" evidence="1">
    <location>
        <begin position="27"/>
        <end position="58"/>
    </location>
</feature>
<evidence type="ECO:0000313" key="2">
    <source>
        <dbReference type="EMBL" id="NUC75046.1"/>
    </source>
</evidence>
<dbReference type="Pfam" id="PF08273">
    <property type="entry name" value="Zn_Ribbon_Prim"/>
    <property type="match status" value="1"/>
</dbReference>
<dbReference type="SUPFAM" id="SSF57783">
    <property type="entry name" value="Zinc beta-ribbon"/>
    <property type="match status" value="1"/>
</dbReference>
<evidence type="ECO:0000259" key="1">
    <source>
        <dbReference type="Pfam" id="PF08273"/>
    </source>
</evidence>
<dbReference type="RefSeq" id="WP_174682884.1">
    <property type="nucleotide sequence ID" value="NZ_JABUQZ010000003.1"/>
</dbReference>
<sequence length="76" mass="8305">MTDTTEQQPTEIDVERLDEHELRDWTACPNCGSRDVWTRADRTDNTLALECRSCGEAGTIQVGRPVPGSPEGGGSE</sequence>
<reference evidence="2 3" key="1">
    <citation type="submission" date="2020-06" db="EMBL/GenBank/DDBJ databases">
        <title>Haloterrigena sp. nov., an extremely halophilic archaeon isolated from a saline sediment.</title>
        <authorList>
            <person name="Liu B.-B."/>
        </authorList>
    </citation>
    <scope>NUCLEOTIDE SEQUENCE [LARGE SCALE GENOMIC DNA]</scope>
    <source>
        <strain evidence="2 3">SYSU A558-1</strain>
    </source>
</reference>
<accession>A0ABX2LQ68</accession>
<keyword evidence="3" id="KW-1185">Reference proteome</keyword>
<protein>
    <recommendedName>
        <fullName evidence="1">DNA primase/helicase Gp4 N-terminal Bacteriophage T7-like domain-containing protein</fullName>
    </recommendedName>
</protein>
<name>A0ABX2LQ68_9EURY</name>
<comment type="caution">
    <text evidence="2">The sequence shown here is derived from an EMBL/GenBank/DDBJ whole genome shotgun (WGS) entry which is preliminary data.</text>
</comment>
<evidence type="ECO:0000313" key="3">
    <source>
        <dbReference type="Proteomes" id="UP001016761"/>
    </source>
</evidence>
<gene>
    <name evidence="2" type="ORF">HTZ84_22535</name>
</gene>
<proteinExistence type="predicted"/>